<dbReference type="PROSITE" id="PS51985">
    <property type="entry name" value="CPB2"/>
    <property type="match status" value="1"/>
</dbReference>
<evidence type="ECO:0000259" key="12">
    <source>
        <dbReference type="PROSITE" id="PS51984"/>
    </source>
</evidence>
<dbReference type="GO" id="GO:0005634">
    <property type="term" value="C:nucleus"/>
    <property type="evidence" value="ECO:0007669"/>
    <property type="project" value="TreeGrafter"/>
</dbReference>
<dbReference type="EMBL" id="JQDR03004152">
    <property type="protein sequence ID" value="KAA0202181.1"/>
    <property type="molecule type" value="Genomic_DNA"/>
</dbReference>
<dbReference type="PROSITE" id="PS51984">
    <property type="entry name" value="CPB1"/>
    <property type="match status" value="1"/>
</dbReference>
<dbReference type="InterPro" id="IPR008266">
    <property type="entry name" value="Tyr_kinase_AS"/>
</dbReference>
<sequence>MLPSSRLVLLFNPIICFIFQISKEQILERGLNERVRQEVSIHRTLDHPSILKLYTFFEDARFVYLVLELCTGGELQKALKGKPLPEEQCVRYVRQVVAGMLYLHSLSIMHRDLTLSNLLLAADGSLRIADFGLATQLTRPDDRHTTMCGTPNYMSPEVATRSSHGLESDVWSLGVMVYTMMVGRPPFHTHAVRATITRALLEQCDVMALRFCSSAALSDRDVKLTSAGYGDQYDNRCLSQRSSENVPDGRRGNDAEGVYRPHDPGGRIQNFPHSPPVKIKSHSRQESNPSNLAVIQTLKRKFTGLPPMHPITKLGGYGHPHMPPPSANSTDHLKRRPLHSAGYSERLELAVDPSHYENAQDLGEAYGEGRRRSSLKSSLTGIYFQVVLYSINDGAGGPPQDVPYAVPPGGAEAFFSFETLPKTYWKKYIYASRFVDVVKTKTPKITYYSQQAKCILMENSPDADFEATFYESGMLIDRGLSIFVWITIGTKVLLSGGTIAVTEADGTKHSTSRSSSPHLPTSVLHFHNHAKTIHEHCLYLERVLADVEQKTGHDSFPLTIGRKPAAFSVESAQVPAKSDRPFSSQNKKRNEGEKENISPASVQSEMPRIHSVLNQVVGSYEASISSSASASRPALVARNFDSSQKENWTEKHKQQLPVTQRNDTKNVLQNTFVPGVGWMRQKDDGCVSVEFMDGSEVTVDCRVGAAAAVIYKSCSTDIAVPYGANATLPRHLRDKLSTVKNLMASLMQTKY</sequence>
<dbReference type="InterPro" id="IPR033699">
    <property type="entry name" value="POLO_box_Plk4_1"/>
</dbReference>
<dbReference type="SUPFAM" id="SSF82615">
    <property type="entry name" value="Polo-box domain"/>
    <property type="match status" value="1"/>
</dbReference>
<reference evidence="14" key="3">
    <citation type="submission" date="2019-06" db="EMBL/GenBank/DDBJ databases">
        <authorList>
            <person name="Poynton C."/>
            <person name="Hasenbein S."/>
            <person name="Benoit J.B."/>
            <person name="Sepulveda M.S."/>
            <person name="Poelchau M.F."/>
            <person name="Murali S.C."/>
            <person name="Chen S."/>
            <person name="Glastad K.M."/>
            <person name="Werren J.H."/>
            <person name="Vineis J.H."/>
            <person name="Bowen J.L."/>
            <person name="Friedrich M."/>
            <person name="Jones J."/>
            <person name="Robertson H.M."/>
            <person name="Feyereisen R."/>
            <person name="Mechler-Hickson A."/>
            <person name="Mathers N."/>
            <person name="Lee C.E."/>
            <person name="Colbourne J.K."/>
            <person name="Biales A."/>
            <person name="Johnston J.S."/>
            <person name="Wellborn G.A."/>
            <person name="Rosendale A.J."/>
            <person name="Cridge A.G."/>
            <person name="Munoz-Torres M.C."/>
            <person name="Bain P.A."/>
            <person name="Manny A.R."/>
            <person name="Major K.M."/>
            <person name="Lambert F.N."/>
            <person name="Vulpe C.D."/>
            <person name="Tuck P."/>
            <person name="Blalock B.J."/>
            <person name="Lin Y.-Y."/>
            <person name="Smith M.E."/>
            <person name="Ochoa-Acuna H."/>
            <person name="Chen M.-J.M."/>
            <person name="Childers C.P."/>
            <person name="Qu J."/>
            <person name="Dugan S."/>
            <person name="Lee S.L."/>
            <person name="Chao H."/>
            <person name="Dinh H."/>
            <person name="Han Y."/>
            <person name="Doddapaneni H."/>
            <person name="Worley K.C."/>
            <person name="Muzny D.M."/>
            <person name="Gibbs R.A."/>
            <person name="Richards S."/>
        </authorList>
    </citation>
    <scope>NUCLEOTIDE SEQUENCE</scope>
    <source>
        <strain evidence="14">HAZT.00-mixed</strain>
        <tissue evidence="14">Whole organism</tissue>
    </source>
</reference>
<keyword evidence="6" id="KW-0067">ATP-binding</keyword>
<dbReference type="GO" id="GO:0005814">
    <property type="term" value="C:centriole"/>
    <property type="evidence" value="ECO:0007669"/>
    <property type="project" value="UniProtKB-SubCell"/>
</dbReference>
<dbReference type="GO" id="GO:0005524">
    <property type="term" value="F:ATP binding"/>
    <property type="evidence" value="ECO:0007669"/>
    <property type="project" value="UniProtKB-KW"/>
</dbReference>
<evidence type="ECO:0000256" key="9">
    <source>
        <dbReference type="ARBA" id="ARBA00030924"/>
    </source>
</evidence>
<feature type="compositionally biased region" description="Basic and acidic residues" evidence="10">
    <location>
        <begin position="247"/>
        <end position="265"/>
    </location>
</feature>
<protein>
    <recommendedName>
        <fullName evidence="9">Serine/threonine-protein kinase SAK</fullName>
    </recommendedName>
    <alternativeName>
        <fullName evidence="8">Serine/threonine-protein kinase Sak</fullName>
    </alternativeName>
</protein>
<comment type="caution">
    <text evidence="14">The sequence shown here is derived from an EMBL/GenBank/DDBJ whole genome shotgun (WGS) entry which is preliminary data.</text>
</comment>
<gene>
    <name evidence="14" type="ORF">HAZT_HAZT007182</name>
</gene>
<keyword evidence="7" id="KW-0963">Cytoplasm</keyword>
<evidence type="ECO:0000256" key="1">
    <source>
        <dbReference type="ARBA" id="ARBA00004114"/>
    </source>
</evidence>
<dbReference type="PROSITE" id="PS00109">
    <property type="entry name" value="PROTEIN_KINASE_TYR"/>
    <property type="match status" value="1"/>
</dbReference>
<keyword evidence="7" id="KW-0206">Cytoskeleton</keyword>
<dbReference type="PANTHER" id="PTHR24345:SF91">
    <property type="entry name" value="SERINE_THREONINE-PROTEIN KINASE PLK4"/>
    <property type="match status" value="1"/>
</dbReference>
<keyword evidence="5" id="KW-0418">Kinase</keyword>
<comment type="subcellular location">
    <subcellularLocation>
        <location evidence="1">Cytoplasm</location>
        <location evidence="1">Cytoskeleton</location>
        <location evidence="1">Microtubule organizing center</location>
        <location evidence="1">Centrosome</location>
        <location evidence="1">Centriole</location>
    </subcellularLocation>
</comment>
<name>A0A6A0HAD2_HYAAZ</name>
<dbReference type="Pfam" id="PF18190">
    <property type="entry name" value="Plk4_PB1"/>
    <property type="match status" value="1"/>
</dbReference>
<dbReference type="GO" id="GO:0004674">
    <property type="term" value="F:protein serine/threonine kinase activity"/>
    <property type="evidence" value="ECO:0007669"/>
    <property type="project" value="UniProtKB-KW"/>
</dbReference>
<feature type="domain" description="Protein kinase" evidence="11">
    <location>
        <begin position="1"/>
        <end position="322"/>
    </location>
</feature>
<keyword evidence="4" id="KW-0547">Nucleotide-binding</keyword>
<dbReference type="InterPro" id="IPR000719">
    <property type="entry name" value="Prot_kinase_dom"/>
</dbReference>
<dbReference type="SUPFAM" id="SSF56112">
    <property type="entry name" value="Protein kinase-like (PK-like)"/>
    <property type="match status" value="1"/>
</dbReference>
<dbReference type="AlphaFoldDB" id="A0A6A0HAD2"/>
<evidence type="ECO:0000259" key="13">
    <source>
        <dbReference type="PROSITE" id="PS51985"/>
    </source>
</evidence>
<evidence type="ECO:0000313" key="14">
    <source>
        <dbReference type="EMBL" id="KAA0202181.1"/>
    </source>
</evidence>
<dbReference type="Gene3D" id="3.30.1120.120">
    <property type="match status" value="1"/>
</dbReference>
<dbReference type="Gene3D" id="3.30.1120.130">
    <property type="match status" value="1"/>
</dbReference>
<keyword evidence="2" id="KW-0723">Serine/threonine-protein kinase</keyword>
<evidence type="ECO:0000256" key="5">
    <source>
        <dbReference type="ARBA" id="ARBA00022777"/>
    </source>
</evidence>
<dbReference type="InterPro" id="IPR033698">
    <property type="entry name" value="POLO_box_Plk4_2"/>
</dbReference>
<evidence type="ECO:0000256" key="8">
    <source>
        <dbReference type="ARBA" id="ARBA00030429"/>
    </source>
</evidence>
<proteinExistence type="predicted"/>
<dbReference type="OrthoDB" id="10004143at2759"/>
<dbReference type="PANTHER" id="PTHR24345">
    <property type="entry name" value="SERINE/THREONINE-PROTEIN KINASE PLK"/>
    <property type="match status" value="1"/>
</dbReference>
<evidence type="ECO:0000256" key="4">
    <source>
        <dbReference type="ARBA" id="ARBA00022741"/>
    </source>
</evidence>
<evidence type="ECO:0000256" key="10">
    <source>
        <dbReference type="SAM" id="MobiDB-lite"/>
    </source>
</evidence>
<feature type="domain" description="Cryptic POLO box 2 (CPB2)" evidence="13">
    <location>
        <begin position="442"/>
        <end position="570"/>
    </location>
</feature>
<dbReference type="InterPro" id="IPR047108">
    <property type="entry name" value="Plk4-like_POLO_box_2_sf"/>
</dbReference>
<feature type="domain" description="Cryptic POLO box 1 (CPB1)" evidence="12">
    <location>
        <begin position="320"/>
        <end position="441"/>
    </location>
</feature>
<accession>A0A6A0HAD2</accession>
<dbReference type="PROSITE" id="PS50011">
    <property type="entry name" value="PROTEIN_KINASE_DOM"/>
    <property type="match status" value="1"/>
</dbReference>
<reference evidence="14" key="2">
    <citation type="journal article" date="2018" name="Environ. Sci. Technol.">
        <title>The Toxicogenome of Hyalella azteca: A Model for Sediment Ecotoxicology and Evolutionary Toxicology.</title>
        <authorList>
            <person name="Poynton H.C."/>
            <person name="Hasenbein S."/>
            <person name="Benoit J.B."/>
            <person name="Sepulveda M.S."/>
            <person name="Poelchau M.F."/>
            <person name="Hughes D.S.T."/>
            <person name="Murali S.C."/>
            <person name="Chen S."/>
            <person name="Glastad K.M."/>
            <person name="Goodisman M.A.D."/>
            <person name="Werren J.H."/>
            <person name="Vineis J.H."/>
            <person name="Bowen J.L."/>
            <person name="Friedrich M."/>
            <person name="Jones J."/>
            <person name="Robertson H.M."/>
            <person name="Feyereisen R."/>
            <person name="Mechler-Hickson A."/>
            <person name="Mathers N."/>
            <person name="Lee C.E."/>
            <person name="Colbourne J.K."/>
            <person name="Biales A."/>
            <person name="Johnston J.S."/>
            <person name="Wellborn G.A."/>
            <person name="Rosendale A.J."/>
            <person name="Cridge A.G."/>
            <person name="Munoz-Torres M.C."/>
            <person name="Bain P.A."/>
            <person name="Manny A.R."/>
            <person name="Major K.M."/>
            <person name="Lambert F.N."/>
            <person name="Vulpe C.D."/>
            <person name="Tuck P."/>
            <person name="Blalock B.J."/>
            <person name="Lin Y.Y."/>
            <person name="Smith M.E."/>
            <person name="Ochoa-Acuna H."/>
            <person name="Chen M.M."/>
            <person name="Childers C.P."/>
            <person name="Qu J."/>
            <person name="Dugan S."/>
            <person name="Lee S.L."/>
            <person name="Chao H."/>
            <person name="Dinh H."/>
            <person name="Han Y."/>
            <person name="Doddapaneni H."/>
            <person name="Worley K.C."/>
            <person name="Muzny D.M."/>
            <person name="Gibbs R.A."/>
            <person name="Richards S."/>
        </authorList>
    </citation>
    <scope>NUCLEOTIDE SEQUENCE</scope>
    <source>
        <strain evidence="14">HAZT.00-mixed</strain>
        <tissue evidence="14">Whole organism</tissue>
    </source>
</reference>
<dbReference type="InterPro" id="IPR046437">
    <property type="entry name" value="Ser_Thr-PK_POLO_box_1_sf"/>
</dbReference>
<dbReference type="Gene3D" id="3.30.1120.30">
    <property type="entry name" value="POLO box domain"/>
    <property type="match status" value="1"/>
</dbReference>
<evidence type="ECO:0000256" key="3">
    <source>
        <dbReference type="ARBA" id="ARBA00022679"/>
    </source>
</evidence>
<feature type="region of interest" description="Disordered" evidence="10">
    <location>
        <begin position="569"/>
        <end position="605"/>
    </location>
</feature>
<keyword evidence="3" id="KW-0808">Transferase</keyword>
<evidence type="ECO:0000256" key="6">
    <source>
        <dbReference type="ARBA" id="ARBA00022840"/>
    </source>
</evidence>
<reference evidence="14" key="1">
    <citation type="submission" date="2014-08" db="EMBL/GenBank/DDBJ databases">
        <authorList>
            <person name="Murali S."/>
            <person name="Richards S."/>
            <person name="Bandaranaike D."/>
            <person name="Bellair M."/>
            <person name="Blankenburg K."/>
            <person name="Chao H."/>
            <person name="Dinh H."/>
            <person name="Doddapaneni H."/>
            <person name="Dugan-Rocha S."/>
            <person name="Elkadiri S."/>
            <person name="Gnanaolivu R."/>
            <person name="Hughes D."/>
            <person name="Lee S."/>
            <person name="Li M."/>
            <person name="Ming W."/>
            <person name="Munidasa M."/>
            <person name="Muniz J."/>
            <person name="Nguyen L."/>
            <person name="Osuji N."/>
            <person name="Pu L.-L."/>
            <person name="Puazo M."/>
            <person name="Skinner E."/>
            <person name="Qu C."/>
            <person name="Quiroz J."/>
            <person name="Raj R."/>
            <person name="Weissenberger G."/>
            <person name="Xin Y."/>
            <person name="Zou X."/>
            <person name="Han Y."/>
            <person name="Worley K."/>
            <person name="Muzny D."/>
            <person name="Gibbs R."/>
        </authorList>
    </citation>
    <scope>NUCLEOTIDE SEQUENCE</scope>
    <source>
        <strain evidence="14">HAZT.00-mixed</strain>
        <tissue evidence="14">Whole organism</tissue>
    </source>
</reference>
<evidence type="ECO:0000256" key="2">
    <source>
        <dbReference type="ARBA" id="ARBA00022527"/>
    </source>
</evidence>
<dbReference type="Proteomes" id="UP000711488">
    <property type="component" value="Unassembled WGS sequence"/>
</dbReference>
<dbReference type="Pfam" id="PF18409">
    <property type="entry name" value="Plk4_PB2"/>
    <property type="match status" value="1"/>
</dbReference>
<evidence type="ECO:0000256" key="7">
    <source>
        <dbReference type="ARBA" id="ARBA00023212"/>
    </source>
</evidence>
<evidence type="ECO:0000259" key="11">
    <source>
        <dbReference type="PROSITE" id="PS50011"/>
    </source>
</evidence>
<dbReference type="InterPro" id="IPR011009">
    <property type="entry name" value="Kinase-like_dom_sf"/>
</dbReference>
<dbReference type="Gene3D" id="1.10.510.10">
    <property type="entry name" value="Transferase(Phosphotransferase) domain 1"/>
    <property type="match status" value="1"/>
</dbReference>
<organism evidence="14">
    <name type="scientific">Hyalella azteca</name>
    <name type="common">Amphipod</name>
    <dbReference type="NCBI Taxonomy" id="294128"/>
    <lineage>
        <taxon>Eukaryota</taxon>
        <taxon>Metazoa</taxon>
        <taxon>Ecdysozoa</taxon>
        <taxon>Arthropoda</taxon>
        <taxon>Crustacea</taxon>
        <taxon>Multicrustacea</taxon>
        <taxon>Malacostraca</taxon>
        <taxon>Eumalacostraca</taxon>
        <taxon>Peracarida</taxon>
        <taxon>Amphipoda</taxon>
        <taxon>Senticaudata</taxon>
        <taxon>Talitrida</taxon>
        <taxon>Talitroidea</taxon>
        <taxon>Hyalellidae</taxon>
        <taxon>Hyalella</taxon>
    </lineage>
</organism>
<feature type="region of interest" description="Disordered" evidence="10">
    <location>
        <begin position="233"/>
        <end position="289"/>
    </location>
</feature>
<dbReference type="Pfam" id="PF00069">
    <property type="entry name" value="Pkinase"/>
    <property type="match status" value="1"/>
</dbReference>
<dbReference type="InterPro" id="IPR036947">
    <property type="entry name" value="POLO_box_dom_sf"/>
</dbReference>